<dbReference type="Proteomes" id="UP001196870">
    <property type="component" value="Unassembled WGS sequence"/>
</dbReference>
<gene>
    <name evidence="2" type="ORF">GXW71_22120</name>
</gene>
<evidence type="ECO:0000313" key="3">
    <source>
        <dbReference type="Proteomes" id="UP001196870"/>
    </source>
</evidence>
<dbReference type="EMBL" id="JAAGBB010000029">
    <property type="protein sequence ID" value="MBR0667074.1"/>
    <property type="molecule type" value="Genomic_DNA"/>
</dbReference>
<evidence type="ECO:0000256" key="1">
    <source>
        <dbReference type="SAM" id="SignalP"/>
    </source>
</evidence>
<name>A0ABS5F3H4_9PROT</name>
<accession>A0ABS5F3H4</accession>
<protein>
    <submittedName>
        <fullName evidence="2">Uncharacterized protein</fullName>
    </submittedName>
</protein>
<proteinExistence type="predicted"/>
<feature type="signal peptide" evidence="1">
    <location>
        <begin position="1"/>
        <end position="23"/>
    </location>
</feature>
<comment type="caution">
    <text evidence="2">The sequence shown here is derived from an EMBL/GenBank/DDBJ whole genome shotgun (WGS) entry which is preliminary data.</text>
</comment>
<keyword evidence="3" id="KW-1185">Reference proteome</keyword>
<reference evidence="3" key="1">
    <citation type="journal article" date="2021" name="Syst. Appl. Microbiol.">
        <title>Roseomonas hellenica sp. nov., isolated from roots of wild-growing Alkanna tinctoria.</title>
        <authorList>
            <person name="Rat A."/>
            <person name="Naranjo H.D."/>
            <person name="Lebbe L."/>
            <person name="Cnockaert M."/>
            <person name="Krigas N."/>
            <person name="Grigoriadou K."/>
            <person name="Maloupa E."/>
            <person name="Willems A."/>
        </authorList>
    </citation>
    <scope>NUCLEOTIDE SEQUENCE [LARGE SCALE GENOMIC DNA]</scope>
    <source>
        <strain evidence="3">LMG 31523</strain>
    </source>
</reference>
<keyword evidence="1" id="KW-0732">Signal</keyword>
<organism evidence="2 3">
    <name type="scientific">Plastoroseomonas hellenica</name>
    <dbReference type="NCBI Taxonomy" id="2687306"/>
    <lineage>
        <taxon>Bacteria</taxon>
        <taxon>Pseudomonadati</taxon>
        <taxon>Pseudomonadota</taxon>
        <taxon>Alphaproteobacteria</taxon>
        <taxon>Acetobacterales</taxon>
        <taxon>Acetobacteraceae</taxon>
        <taxon>Plastoroseomonas</taxon>
    </lineage>
</organism>
<dbReference type="RefSeq" id="WP_211854854.1">
    <property type="nucleotide sequence ID" value="NZ_JAAGBB010000029.1"/>
</dbReference>
<sequence length="50" mass="5375">MKRLMIATLLAASTLGLANMAMANDRTVVPSSEGSFIKQQSQQYSTNNGQ</sequence>
<feature type="chain" id="PRO_5046464799" evidence="1">
    <location>
        <begin position="24"/>
        <end position="50"/>
    </location>
</feature>
<evidence type="ECO:0000313" key="2">
    <source>
        <dbReference type="EMBL" id="MBR0667074.1"/>
    </source>
</evidence>